<evidence type="ECO:0000256" key="4">
    <source>
        <dbReference type="ARBA" id="ARBA00023136"/>
    </source>
</evidence>
<reference evidence="6 8" key="2">
    <citation type="journal article" date="2016" name="Genome Announc.">
        <title>Genome Sequence of Nitrosomonas communis Strain Nm2, a Mesophilic Ammonia-Oxidizing Bacterium Isolated from Mediterranean Soil.</title>
        <authorList>
            <person name="Kozlowski J.A."/>
            <person name="Kits K.D."/>
            <person name="Stein L.Y."/>
        </authorList>
    </citation>
    <scope>NUCLEOTIDE SEQUENCE [LARGE SCALE GENOMIC DNA]</scope>
    <source>
        <strain evidence="6 8">Nm2</strain>
    </source>
</reference>
<dbReference type="KEGG" id="nco:AAW31_16245"/>
<evidence type="ECO:0000313" key="8">
    <source>
        <dbReference type="Proteomes" id="UP000034156"/>
    </source>
</evidence>
<feature type="transmembrane region" description="Helical" evidence="5">
    <location>
        <begin position="122"/>
        <end position="142"/>
    </location>
</feature>
<evidence type="ECO:0000256" key="5">
    <source>
        <dbReference type="SAM" id="Phobius"/>
    </source>
</evidence>
<dbReference type="PATRIC" id="fig|44574.3.peg.3927"/>
<reference evidence="8" key="1">
    <citation type="submission" date="2015-05" db="EMBL/GenBank/DDBJ databases">
        <title>Draft genome of Nitrosomonas communis strain Nm2.</title>
        <authorList>
            <person name="Kozlowski J.A."/>
            <person name="Kits K.D."/>
            <person name="Stein L.Y."/>
        </authorList>
    </citation>
    <scope>NUCLEOTIDE SEQUENCE [LARGE SCALE GENOMIC DNA]</scope>
    <source>
        <strain evidence="8">Nm2</strain>
    </source>
</reference>
<dbReference type="Proteomes" id="UP000034156">
    <property type="component" value="Chromosome"/>
</dbReference>
<dbReference type="EMBL" id="VNHT01000103">
    <property type="protein sequence ID" value="TYP72748.1"/>
    <property type="molecule type" value="Genomic_DNA"/>
</dbReference>
<accession>A0A0F7KJM9</accession>
<sequence>MIQIFNAFSLSFRNLFNVKILWILVWPLLVASLFWLIVGVFFWTPSAEWIAEIISFTFMKEWFDESALLKITDGIGSILNVIILVILVIVTAMIITALFVMSSLIDFVAKRYYPLLQRKNGGSLVGSLVHVISAIIIFIVLLGISLPFWFVGIGMLMSFLAAAYLNQRLFSYDALSEHASKEELEILLATNKLSLWGLGLLTGLIQFIPVLNLFAPTLTALAFIHFELARLENYRQKSSSDSSQK</sequence>
<comment type="subcellular location">
    <subcellularLocation>
        <location evidence="1">Membrane</location>
        <topology evidence="1">Multi-pass membrane protein</topology>
    </subcellularLocation>
</comment>
<protein>
    <submittedName>
        <fullName evidence="7">Etoposide-induced protein 2.4 (EI24)</fullName>
    </submittedName>
    <submittedName>
        <fullName evidence="6">Membrane protein</fullName>
    </submittedName>
</protein>
<evidence type="ECO:0000256" key="3">
    <source>
        <dbReference type="ARBA" id="ARBA00022989"/>
    </source>
</evidence>
<evidence type="ECO:0000313" key="7">
    <source>
        <dbReference type="EMBL" id="TYP72748.1"/>
    </source>
</evidence>
<dbReference type="AlphaFoldDB" id="A0A0F7KJM9"/>
<evidence type="ECO:0000313" key="6">
    <source>
        <dbReference type="EMBL" id="AKH39002.1"/>
    </source>
</evidence>
<feature type="transmembrane region" description="Helical" evidence="5">
    <location>
        <begin position="186"/>
        <end position="207"/>
    </location>
</feature>
<organism evidence="6 8">
    <name type="scientific">Nitrosomonas communis</name>
    <dbReference type="NCBI Taxonomy" id="44574"/>
    <lineage>
        <taxon>Bacteria</taxon>
        <taxon>Pseudomonadati</taxon>
        <taxon>Pseudomonadota</taxon>
        <taxon>Betaproteobacteria</taxon>
        <taxon>Nitrosomonadales</taxon>
        <taxon>Nitrosomonadaceae</taxon>
        <taxon>Nitrosomonas</taxon>
    </lineage>
</organism>
<feature type="transmembrane region" description="Helical" evidence="5">
    <location>
        <begin position="148"/>
        <end position="165"/>
    </location>
</feature>
<dbReference type="OrthoDB" id="8565703at2"/>
<proteinExistence type="predicted"/>
<evidence type="ECO:0000256" key="1">
    <source>
        <dbReference type="ARBA" id="ARBA00004141"/>
    </source>
</evidence>
<feature type="transmembrane region" description="Helical" evidence="5">
    <location>
        <begin position="20"/>
        <end position="43"/>
    </location>
</feature>
<dbReference type="InterPro" id="IPR059112">
    <property type="entry name" value="CysZ/EI24"/>
</dbReference>
<keyword evidence="8" id="KW-1185">Reference proteome</keyword>
<dbReference type="RefSeq" id="WP_046851036.1">
    <property type="nucleotide sequence ID" value="NZ_CP011451.1"/>
</dbReference>
<dbReference type="Pfam" id="PF07264">
    <property type="entry name" value="EI24"/>
    <property type="match status" value="1"/>
</dbReference>
<feature type="transmembrane region" description="Helical" evidence="5">
    <location>
        <begin position="78"/>
        <end position="101"/>
    </location>
</feature>
<dbReference type="Proteomes" id="UP000324176">
    <property type="component" value="Unassembled WGS sequence"/>
</dbReference>
<gene>
    <name evidence="6" type="ORF">AAW31_16245</name>
    <name evidence="7" type="ORF">BCL69_11036</name>
</gene>
<keyword evidence="4 5" id="KW-0472">Membrane</keyword>
<evidence type="ECO:0000313" key="9">
    <source>
        <dbReference type="Proteomes" id="UP000324176"/>
    </source>
</evidence>
<keyword evidence="3 5" id="KW-1133">Transmembrane helix</keyword>
<reference evidence="7 9" key="3">
    <citation type="submission" date="2019-07" db="EMBL/GenBank/DDBJ databases">
        <title>Active sludge and wastewater microbial communities from Klosterneuburg, Austria.</title>
        <authorList>
            <person name="Wagner M."/>
        </authorList>
    </citation>
    <scope>NUCLEOTIDE SEQUENCE [LARGE SCALE GENOMIC DNA]</scope>
    <source>
        <strain evidence="7 9">Nm2</strain>
    </source>
</reference>
<evidence type="ECO:0000256" key="2">
    <source>
        <dbReference type="ARBA" id="ARBA00022692"/>
    </source>
</evidence>
<keyword evidence="2 5" id="KW-0812">Transmembrane</keyword>
<name>A0A0F7KJM9_9PROT</name>
<dbReference type="EMBL" id="CP011451">
    <property type="protein sequence ID" value="AKH39002.1"/>
    <property type="molecule type" value="Genomic_DNA"/>
</dbReference>